<evidence type="ECO:0000313" key="2">
    <source>
        <dbReference type="Proteomes" id="UP000503349"/>
    </source>
</evidence>
<dbReference type="Proteomes" id="UP000503349">
    <property type="component" value="Chromosome 3"/>
</dbReference>
<keyword evidence="2" id="KW-1185">Reference proteome</keyword>
<organism evidence="1 2">
    <name type="scientific">Channa argus</name>
    <name type="common">Northern snakehead</name>
    <name type="synonym">Ophicephalus argus</name>
    <dbReference type="NCBI Taxonomy" id="215402"/>
    <lineage>
        <taxon>Eukaryota</taxon>
        <taxon>Metazoa</taxon>
        <taxon>Chordata</taxon>
        <taxon>Craniata</taxon>
        <taxon>Vertebrata</taxon>
        <taxon>Euteleostomi</taxon>
        <taxon>Actinopterygii</taxon>
        <taxon>Neopterygii</taxon>
        <taxon>Teleostei</taxon>
        <taxon>Neoteleostei</taxon>
        <taxon>Acanthomorphata</taxon>
        <taxon>Anabantaria</taxon>
        <taxon>Anabantiformes</taxon>
        <taxon>Channoidei</taxon>
        <taxon>Channidae</taxon>
        <taxon>Channa</taxon>
    </lineage>
</organism>
<reference evidence="2" key="2">
    <citation type="submission" date="2019-02" db="EMBL/GenBank/DDBJ databases">
        <title>Opniocepnalus argus Var Kimnra genome.</title>
        <authorList>
            <person name="Zhou C."/>
            <person name="Xiao S."/>
        </authorList>
    </citation>
    <scope>NUCLEOTIDE SEQUENCE [LARGE SCALE GENOMIC DNA]</scope>
</reference>
<proteinExistence type="predicted"/>
<name>A0A6G1PBC1_CHAAH</name>
<evidence type="ECO:0000313" key="1">
    <source>
        <dbReference type="EMBL" id="KAF3687591.1"/>
    </source>
</evidence>
<reference evidence="1 2" key="1">
    <citation type="submission" date="2019-02" db="EMBL/GenBank/DDBJ databases">
        <title>Opniocepnalus argus genome.</title>
        <authorList>
            <person name="Zhou C."/>
            <person name="Xiao S."/>
        </authorList>
    </citation>
    <scope>NUCLEOTIDE SEQUENCE [LARGE SCALE GENOMIC DNA]</scope>
    <source>
        <strain evidence="1">OARG1902GOOAL</strain>
        <tissue evidence="1">Muscle</tissue>
    </source>
</reference>
<dbReference type="EMBL" id="CM015714">
    <property type="protein sequence ID" value="KAF3687591.1"/>
    <property type="molecule type" value="Genomic_DNA"/>
</dbReference>
<dbReference type="AlphaFoldDB" id="A0A6G1PBC1"/>
<protein>
    <submittedName>
        <fullName evidence="1">Uncharacterized protein</fullName>
    </submittedName>
</protein>
<gene>
    <name evidence="1" type="ORF">EXN66_Car003263</name>
</gene>
<accession>A0A6G1PBC1</accession>
<sequence>MTLPLPVQGIAVVGPVQFYVEVHTQALKVSTQIMTTEGFHKVLCLAGVQEQVVFSHQSTKSVQTSLNSSSKC</sequence>